<sequence length="137" mass="15395">MLSMMASSQRPAREVYMPQLIVVLRLLFLNFAGLLSLTRKVEPLAKEAMVRSRIELRDNGNVGQAILAVEDDVVDFVVELVTGRFPGLSVASSTKRWWHEGLNRRVIGDFVPGIEKQLTAFVGEMHAQDKEAWFSPP</sequence>
<dbReference type="EMBL" id="UZAH01000876">
    <property type="protein sequence ID" value="VDO19328.1"/>
    <property type="molecule type" value="Genomic_DNA"/>
</dbReference>
<gene>
    <name evidence="2" type="ORF">HPBE_LOCUS946</name>
</gene>
<reference evidence="4" key="2">
    <citation type="submission" date="2019-09" db="UniProtKB">
        <authorList>
            <consortium name="WormBaseParasite"/>
        </authorList>
    </citation>
    <scope>IDENTIFICATION</scope>
</reference>
<keyword evidence="1" id="KW-0812">Transmembrane</keyword>
<keyword evidence="1" id="KW-0472">Membrane</keyword>
<dbReference type="Proteomes" id="UP000050761">
    <property type="component" value="Unassembled WGS sequence"/>
</dbReference>
<protein>
    <submittedName>
        <fullName evidence="4">SCP2 domain-containing protein</fullName>
    </submittedName>
</protein>
<accession>A0A183F453</accession>
<name>A0A183F453_HELPZ</name>
<evidence type="ECO:0000313" key="3">
    <source>
        <dbReference type="Proteomes" id="UP000050761"/>
    </source>
</evidence>
<evidence type="ECO:0000256" key="1">
    <source>
        <dbReference type="SAM" id="Phobius"/>
    </source>
</evidence>
<dbReference type="WBParaSite" id="HPBE_0000094501-mRNA-1">
    <property type="protein sequence ID" value="HPBE_0000094501-mRNA-1"/>
    <property type="gene ID" value="HPBE_0000094501"/>
</dbReference>
<organism evidence="3 4">
    <name type="scientific">Heligmosomoides polygyrus</name>
    <name type="common">Parasitic roundworm</name>
    <dbReference type="NCBI Taxonomy" id="6339"/>
    <lineage>
        <taxon>Eukaryota</taxon>
        <taxon>Metazoa</taxon>
        <taxon>Ecdysozoa</taxon>
        <taxon>Nematoda</taxon>
        <taxon>Chromadorea</taxon>
        <taxon>Rhabditida</taxon>
        <taxon>Rhabditina</taxon>
        <taxon>Rhabditomorpha</taxon>
        <taxon>Strongyloidea</taxon>
        <taxon>Heligmosomidae</taxon>
        <taxon>Heligmosomoides</taxon>
    </lineage>
</organism>
<evidence type="ECO:0000313" key="4">
    <source>
        <dbReference type="WBParaSite" id="HPBE_0000094501-mRNA-1"/>
    </source>
</evidence>
<feature type="transmembrane region" description="Helical" evidence="1">
    <location>
        <begin position="20"/>
        <end position="37"/>
    </location>
</feature>
<evidence type="ECO:0000313" key="2">
    <source>
        <dbReference type="EMBL" id="VDO19328.1"/>
    </source>
</evidence>
<accession>A0A3P7WNV8</accession>
<dbReference type="AlphaFoldDB" id="A0A183F453"/>
<keyword evidence="3" id="KW-1185">Reference proteome</keyword>
<reference evidence="2 3" key="1">
    <citation type="submission" date="2018-11" db="EMBL/GenBank/DDBJ databases">
        <authorList>
            <consortium name="Pathogen Informatics"/>
        </authorList>
    </citation>
    <scope>NUCLEOTIDE SEQUENCE [LARGE SCALE GENOMIC DNA]</scope>
</reference>
<keyword evidence="1" id="KW-1133">Transmembrane helix</keyword>
<proteinExistence type="predicted"/>